<evidence type="ECO:0000256" key="16">
    <source>
        <dbReference type="RuleBase" id="RU364099"/>
    </source>
</evidence>
<comment type="function">
    <text evidence="2">Purine salvage pathway enzyme that catalyzes the transfer of the ribosyl-5-phosphate group from 5-phospho-alpha-D-ribose 1-diphosphate (PRPP) to the N9 position of the 6-oxopurines hypoxanthine and guanine to form the corresponding ribonucleotides IMP (inosine 5'-monophosphate) and GMP (guanosine 5'-monophosphate), with the release of PPi.</text>
</comment>
<dbReference type="RefSeq" id="WP_129030698.1">
    <property type="nucleotide sequence ID" value="NZ_AP026806.1"/>
</dbReference>
<dbReference type="EC" id="2.4.2.8" evidence="16"/>
<evidence type="ECO:0000256" key="11">
    <source>
        <dbReference type="ARBA" id="ARBA00022726"/>
    </source>
</evidence>
<proteinExistence type="inferred from homology"/>
<evidence type="ECO:0000313" key="18">
    <source>
        <dbReference type="EMBL" id="BDR82323.1"/>
    </source>
</evidence>
<dbReference type="FunFam" id="3.40.50.2020:FF:000006">
    <property type="entry name" value="Hypoxanthine phosphoribosyltransferase"/>
    <property type="match status" value="1"/>
</dbReference>
<dbReference type="Gene3D" id="3.40.50.2020">
    <property type="match status" value="1"/>
</dbReference>
<evidence type="ECO:0000256" key="3">
    <source>
        <dbReference type="ARBA" id="ARBA00004496"/>
    </source>
</evidence>
<name>A0A4Q0VC55_CLOTA</name>
<dbReference type="GO" id="GO:0032263">
    <property type="term" value="P:GMP salvage"/>
    <property type="evidence" value="ECO:0007669"/>
    <property type="project" value="TreeGrafter"/>
</dbReference>
<dbReference type="PANTHER" id="PTHR43340">
    <property type="entry name" value="HYPOXANTHINE-GUANINE PHOSPHORIBOSYLTRANSFERASE"/>
    <property type="match status" value="1"/>
</dbReference>
<dbReference type="EMBL" id="QMAP01000010">
    <property type="protein sequence ID" value="RXI46552.1"/>
    <property type="molecule type" value="Genomic_DNA"/>
</dbReference>
<keyword evidence="11 16" id="KW-0660">Purine salvage</keyword>
<evidence type="ECO:0000256" key="9">
    <source>
        <dbReference type="ARBA" id="ARBA00022679"/>
    </source>
</evidence>
<dbReference type="GO" id="GO:0000287">
    <property type="term" value="F:magnesium ion binding"/>
    <property type="evidence" value="ECO:0007669"/>
    <property type="project" value="TreeGrafter"/>
</dbReference>
<dbReference type="GO" id="GO:0006166">
    <property type="term" value="P:purine ribonucleoside salvage"/>
    <property type="evidence" value="ECO:0007669"/>
    <property type="project" value="UniProtKB-KW"/>
</dbReference>
<evidence type="ECO:0000313" key="21">
    <source>
        <dbReference type="Proteomes" id="UP001321763"/>
    </source>
</evidence>
<dbReference type="CDD" id="cd06223">
    <property type="entry name" value="PRTases_typeI"/>
    <property type="match status" value="1"/>
</dbReference>
<reference evidence="18 21" key="2">
    <citation type="submission" date="2022-09" db="EMBL/GenBank/DDBJ databases">
        <title>complete genome sequences of Clostridium tetani str. KHSU-234311-028 isolated from soil.</title>
        <authorList>
            <person name="Sekizuka T."/>
            <person name="Shitada C."/>
            <person name="Takahashi M."/>
            <person name="Kuroda M."/>
        </authorList>
    </citation>
    <scope>NUCLEOTIDE SEQUENCE [LARGE SCALE GENOMIC DNA]</scope>
    <source>
        <strain evidence="18 21">KHSU-234311-028</strain>
    </source>
</reference>
<comment type="subcellular location">
    <subcellularLocation>
        <location evidence="3 16">Cytoplasm</location>
    </subcellularLocation>
</comment>
<evidence type="ECO:0000256" key="8">
    <source>
        <dbReference type="ARBA" id="ARBA00022676"/>
    </source>
</evidence>
<evidence type="ECO:0000256" key="2">
    <source>
        <dbReference type="ARBA" id="ARBA00002049"/>
    </source>
</evidence>
<keyword evidence="8 16" id="KW-0328">Glycosyltransferase</keyword>
<organism evidence="19 20">
    <name type="scientific">Clostridium tetani</name>
    <dbReference type="NCBI Taxonomy" id="1513"/>
    <lineage>
        <taxon>Bacteria</taxon>
        <taxon>Bacillati</taxon>
        <taxon>Bacillota</taxon>
        <taxon>Clostridia</taxon>
        <taxon>Eubacteriales</taxon>
        <taxon>Clostridiaceae</taxon>
        <taxon>Clostridium</taxon>
    </lineage>
</organism>
<comment type="catalytic activity">
    <reaction evidence="14">
        <text>GMP + diphosphate = guanine + 5-phospho-alpha-D-ribose 1-diphosphate</text>
        <dbReference type="Rhea" id="RHEA:25424"/>
        <dbReference type="ChEBI" id="CHEBI:16235"/>
        <dbReference type="ChEBI" id="CHEBI:33019"/>
        <dbReference type="ChEBI" id="CHEBI:58017"/>
        <dbReference type="ChEBI" id="CHEBI:58115"/>
        <dbReference type="EC" id="2.4.2.8"/>
    </reaction>
    <physiologicalReaction direction="right-to-left" evidence="14">
        <dbReference type="Rhea" id="RHEA:25426"/>
    </physiologicalReaction>
</comment>
<sequence>MNWCKGDIKEVLYNEEELRKKIKEMGKKITEDYKGKDLILIGVLKGSVIFMADLMKEINIPCNMDFMAVSSYGNSSETSGVVRILKDLDFEIENRDVLIVEDIVDSGVTLRYLVDYLKGRKPASIEIVCLLNKEERRQSNIDVKYIGFDVPDYFLVGYGLDFAERYRNLPYIAILKEEVYS</sequence>
<dbReference type="EMBL" id="AP026818">
    <property type="protein sequence ID" value="BDR82323.1"/>
    <property type="molecule type" value="Genomic_DNA"/>
</dbReference>
<evidence type="ECO:0000256" key="15">
    <source>
        <dbReference type="ARBA" id="ARBA00049402"/>
    </source>
</evidence>
<dbReference type="GO" id="GO:0032264">
    <property type="term" value="P:IMP salvage"/>
    <property type="evidence" value="ECO:0007669"/>
    <property type="project" value="UniProtKB-UniPathway"/>
</dbReference>
<keyword evidence="7 16" id="KW-0963">Cytoplasm</keyword>
<dbReference type="GO" id="GO:0006178">
    <property type="term" value="P:guanine salvage"/>
    <property type="evidence" value="ECO:0007669"/>
    <property type="project" value="TreeGrafter"/>
</dbReference>
<feature type="domain" description="Phosphoribosyltransferase" evidence="17">
    <location>
        <begin position="12"/>
        <end position="162"/>
    </location>
</feature>
<dbReference type="Proteomes" id="UP000290921">
    <property type="component" value="Unassembled WGS sequence"/>
</dbReference>
<evidence type="ECO:0000256" key="5">
    <source>
        <dbReference type="ARBA" id="ARBA00004676"/>
    </source>
</evidence>
<reference evidence="19 20" key="1">
    <citation type="submission" date="2018-06" db="EMBL/GenBank/DDBJ databases">
        <title>Genome conservation of Clostridium tetani.</title>
        <authorList>
            <person name="Bruggemann H."/>
            <person name="Popoff M.R."/>
        </authorList>
    </citation>
    <scope>NUCLEOTIDE SEQUENCE [LARGE SCALE GENOMIC DNA]</scope>
    <source>
        <strain evidence="19 20">2017.061</strain>
    </source>
</reference>
<dbReference type="GO" id="GO:0005829">
    <property type="term" value="C:cytosol"/>
    <property type="evidence" value="ECO:0007669"/>
    <property type="project" value="TreeGrafter"/>
</dbReference>
<comment type="pathway">
    <text evidence="5">Purine metabolism; GMP biosynthesis via salvage pathway; GMP from guanine: step 1/1.</text>
</comment>
<accession>A0A4Q0VC55</accession>
<evidence type="ECO:0000256" key="4">
    <source>
        <dbReference type="ARBA" id="ARBA00004669"/>
    </source>
</evidence>
<comment type="catalytic activity">
    <reaction evidence="15">
        <text>IMP + diphosphate = hypoxanthine + 5-phospho-alpha-D-ribose 1-diphosphate</text>
        <dbReference type="Rhea" id="RHEA:17973"/>
        <dbReference type="ChEBI" id="CHEBI:17368"/>
        <dbReference type="ChEBI" id="CHEBI:33019"/>
        <dbReference type="ChEBI" id="CHEBI:58017"/>
        <dbReference type="ChEBI" id="CHEBI:58053"/>
        <dbReference type="EC" id="2.4.2.8"/>
    </reaction>
    <physiologicalReaction direction="right-to-left" evidence="15">
        <dbReference type="Rhea" id="RHEA:17975"/>
    </physiologicalReaction>
</comment>
<comment type="similarity">
    <text evidence="6 16">Belongs to the purine/pyrimidine phosphoribosyltransferase family.</text>
</comment>
<dbReference type="PANTHER" id="PTHR43340:SF1">
    <property type="entry name" value="HYPOXANTHINE PHOSPHORIBOSYLTRANSFERASE"/>
    <property type="match status" value="1"/>
</dbReference>
<evidence type="ECO:0000313" key="19">
    <source>
        <dbReference type="EMBL" id="RXI46552.1"/>
    </source>
</evidence>
<protein>
    <recommendedName>
        <fullName evidence="16">Hypoxanthine phosphoribosyltransferase</fullName>
        <ecNumber evidence="16">2.4.2.8</ecNumber>
    </recommendedName>
</protein>
<evidence type="ECO:0000256" key="12">
    <source>
        <dbReference type="ARBA" id="ARBA00022741"/>
    </source>
</evidence>
<dbReference type="GO" id="GO:0052657">
    <property type="term" value="F:guanine phosphoribosyltransferase activity"/>
    <property type="evidence" value="ECO:0007669"/>
    <property type="project" value="UniProtKB-ARBA"/>
</dbReference>
<dbReference type="Proteomes" id="UP001321763">
    <property type="component" value="Chromosome"/>
</dbReference>
<evidence type="ECO:0000313" key="20">
    <source>
        <dbReference type="Proteomes" id="UP000290921"/>
    </source>
</evidence>
<keyword evidence="9 16" id="KW-0808">Transferase</keyword>
<dbReference type="InterPro" id="IPR050408">
    <property type="entry name" value="HGPRT"/>
</dbReference>
<dbReference type="AlphaFoldDB" id="A0A4Q0VC55"/>
<gene>
    <name evidence="19" type="primary">hpt</name>
    <name evidence="19" type="ORF">DP130_10435</name>
    <name evidence="18" type="ORF">K234311028_25690</name>
</gene>
<keyword evidence="13 16" id="KW-0460">Magnesium</keyword>
<comment type="cofactor">
    <cofactor evidence="1 16">
        <name>Mg(2+)</name>
        <dbReference type="ChEBI" id="CHEBI:18420"/>
    </cofactor>
</comment>
<dbReference type="GO" id="GO:0046100">
    <property type="term" value="P:hypoxanthine metabolic process"/>
    <property type="evidence" value="ECO:0007669"/>
    <property type="project" value="TreeGrafter"/>
</dbReference>
<comment type="pathway">
    <text evidence="4 16">Purine metabolism; IMP biosynthesis via salvage pathway; IMP from hypoxanthine: step 1/1.</text>
</comment>
<evidence type="ECO:0000259" key="17">
    <source>
        <dbReference type="Pfam" id="PF00156"/>
    </source>
</evidence>
<evidence type="ECO:0000256" key="10">
    <source>
        <dbReference type="ARBA" id="ARBA00022723"/>
    </source>
</evidence>
<dbReference type="UniPathway" id="UPA00591">
    <property type="reaction ID" value="UER00648"/>
</dbReference>
<evidence type="ECO:0000256" key="7">
    <source>
        <dbReference type="ARBA" id="ARBA00022490"/>
    </source>
</evidence>
<dbReference type="InterPro" id="IPR000836">
    <property type="entry name" value="PRTase_dom"/>
</dbReference>
<evidence type="ECO:0000256" key="13">
    <source>
        <dbReference type="ARBA" id="ARBA00022842"/>
    </source>
</evidence>
<dbReference type="GO" id="GO:0000166">
    <property type="term" value="F:nucleotide binding"/>
    <property type="evidence" value="ECO:0007669"/>
    <property type="project" value="UniProtKB-KW"/>
</dbReference>
<evidence type="ECO:0000256" key="6">
    <source>
        <dbReference type="ARBA" id="ARBA00008391"/>
    </source>
</evidence>
<keyword evidence="12 16" id="KW-0547">Nucleotide-binding</keyword>
<evidence type="ECO:0000256" key="14">
    <source>
        <dbReference type="ARBA" id="ARBA00048811"/>
    </source>
</evidence>
<keyword evidence="10 16" id="KW-0479">Metal-binding</keyword>
<evidence type="ECO:0000256" key="1">
    <source>
        <dbReference type="ARBA" id="ARBA00001946"/>
    </source>
</evidence>
<dbReference type="SUPFAM" id="SSF53271">
    <property type="entry name" value="PRTase-like"/>
    <property type="match status" value="1"/>
</dbReference>
<dbReference type="NCBIfam" id="TIGR01203">
    <property type="entry name" value="HGPRTase"/>
    <property type="match status" value="1"/>
</dbReference>
<dbReference type="Pfam" id="PF00156">
    <property type="entry name" value="Pribosyltran"/>
    <property type="match status" value="1"/>
</dbReference>
<dbReference type="GO" id="GO:0004422">
    <property type="term" value="F:hypoxanthine phosphoribosyltransferase activity"/>
    <property type="evidence" value="ECO:0007669"/>
    <property type="project" value="InterPro"/>
</dbReference>
<dbReference type="InterPro" id="IPR005904">
    <property type="entry name" value="Hxn_phspho_trans"/>
</dbReference>
<dbReference type="InterPro" id="IPR029057">
    <property type="entry name" value="PRTase-like"/>
</dbReference>